<evidence type="ECO:0000313" key="5">
    <source>
        <dbReference type="Proteomes" id="UP000254919"/>
    </source>
</evidence>
<protein>
    <submittedName>
        <fullName evidence="2">Uncharacterized protein</fullName>
    </submittedName>
</protein>
<dbReference type="AlphaFoldDB" id="A0A1S8D8E6"/>
<feature type="transmembrane region" description="Helical" evidence="1">
    <location>
        <begin position="33"/>
        <end position="51"/>
    </location>
</feature>
<dbReference type="GeneID" id="99635020"/>
<keyword evidence="1" id="KW-0472">Membrane</keyword>
<keyword evidence="1" id="KW-0812">Transmembrane</keyword>
<evidence type="ECO:0000313" key="3">
    <source>
        <dbReference type="EMBL" id="SUE42258.1"/>
    </source>
</evidence>
<evidence type="ECO:0000256" key="1">
    <source>
        <dbReference type="SAM" id="Phobius"/>
    </source>
</evidence>
<accession>A0A1S8D8E6</accession>
<dbReference type="EMBL" id="LLWF02000005">
    <property type="protein sequence ID" value="ONH84643.1"/>
    <property type="molecule type" value="Genomic_DNA"/>
</dbReference>
<sequence>MLEDWKRQLHLWRRQVVRPGTQQNMQALLVTQAGARTALGMIVVALTVLAVRLMEDACRHFGLDILDTARTFVLLAPFP</sequence>
<organism evidence="2 4">
    <name type="scientific">Roseomonas mucosa</name>
    <dbReference type="NCBI Taxonomy" id="207340"/>
    <lineage>
        <taxon>Bacteria</taxon>
        <taxon>Pseudomonadati</taxon>
        <taxon>Pseudomonadota</taxon>
        <taxon>Alphaproteobacteria</taxon>
        <taxon>Acetobacterales</taxon>
        <taxon>Roseomonadaceae</taxon>
        <taxon>Roseomonas</taxon>
    </lineage>
</organism>
<name>A0A1S8D8E6_9PROT</name>
<proteinExistence type="predicted"/>
<reference evidence="3 5" key="2">
    <citation type="submission" date="2018-06" db="EMBL/GenBank/DDBJ databases">
        <authorList>
            <consortium name="Pathogen Informatics"/>
            <person name="Doyle S."/>
        </authorList>
    </citation>
    <scope>NUCLEOTIDE SEQUENCE [LARGE SCALE GENOMIC DNA]</scope>
    <source>
        <strain evidence="3 5">NCTC13291</strain>
    </source>
</reference>
<keyword evidence="4" id="KW-1185">Reference proteome</keyword>
<dbReference type="EMBL" id="UGVN01000001">
    <property type="protein sequence ID" value="SUE42258.1"/>
    <property type="molecule type" value="Genomic_DNA"/>
</dbReference>
<dbReference type="RefSeq" id="WP_019460943.1">
    <property type="nucleotide sequence ID" value="NZ_AP031462.1"/>
</dbReference>
<dbReference type="Proteomes" id="UP000054844">
    <property type="component" value="Unassembled WGS sequence"/>
</dbReference>
<gene>
    <name evidence="2" type="ORF">APZ41_003505</name>
    <name evidence="3" type="ORF">NCTC13291_03877</name>
</gene>
<keyword evidence="1" id="KW-1133">Transmembrane helix</keyword>
<dbReference type="OrthoDB" id="9911643at2"/>
<reference evidence="2 4" key="1">
    <citation type="submission" date="2016-12" db="EMBL/GenBank/DDBJ databases">
        <title>Draft genome sequence of Roseomonas mucosa strain AU37, isolated from a peripheral intravenous catheter.</title>
        <authorList>
            <person name="Choudhury M.A."/>
            <person name="Sidjabat H.E."/>
            <person name="Wailan A.M."/>
            <person name="Zhang L."/>
            <person name="Marsh N.M."/>
            <person name="Rickard C.M."/>
            <person name="Davies M."/>
            <person name="Mcmillan D.J."/>
        </authorList>
    </citation>
    <scope>NUCLEOTIDE SEQUENCE [LARGE SCALE GENOMIC DNA]</scope>
    <source>
        <strain evidence="2 4">SAVE376</strain>
    </source>
</reference>
<evidence type="ECO:0000313" key="4">
    <source>
        <dbReference type="Proteomes" id="UP000054844"/>
    </source>
</evidence>
<evidence type="ECO:0000313" key="2">
    <source>
        <dbReference type="EMBL" id="ONH84643.1"/>
    </source>
</evidence>
<dbReference type="Proteomes" id="UP000254919">
    <property type="component" value="Unassembled WGS sequence"/>
</dbReference>